<feature type="region of interest" description="Disordered" evidence="1">
    <location>
        <begin position="135"/>
        <end position="253"/>
    </location>
</feature>
<accession>A0A6A6ZPN7</accession>
<gene>
    <name evidence="2" type="ORF">CC86DRAFT_425880</name>
</gene>
<evidence type="ECO:0000313" key="3">
    <source>
        <dbReference type="Proteomes" id="UP000799424"/>
    </source>
</evidence>
<name>A0A6A6ZPN7_9PLEO</name>
<dbReference type="EMBL" id="MU006235">
    <property type="protein sequence ID" value="KAF2822257.1"/>
    <property type="molecule type" value="Genomic_DNA"/>
</dbReference>
<keyword evidence="3" id="KW-1185">Reference proteome</keyword>
<evidence type="ECO:0000313" key="2">
    <source>
        <dbReference type="EMBL" id="KAF2822257.1"/>
    </source>
</evidence>
<organism evidence="2 3">
    <name type="scientific">Ophiobolus disseminans</name>
    <dbReference type="NCBI Taxonomy" id="1469910"/>
    <lineage>
        <taxon>Eukaryota</taxon>
        <taxon>Fungi</taxon>
        <taxon>Dikarya</taxon>
        <taxon>Ascomycota</taxon>
        <taxon>Pezizomycotina</taxon>
        <taxon>Dothideomycetes</taxon>
        <taxon>Pleosporomycetidae</taxon>
        <taxon>Pleosporales</taxon>
        <taxon>Pleosporineae</taxon>
        <taxon>Phaeosphaeriaceae</taxon>
        <taxon>Ophiobolus</taxon>
    </lineage>
</organism>
<feature type="compositionally biased region" description="Basic and acidic residues" evidence="1">
    <location>
        <begin position="144"/>
        <end position="159"/>
    </location>
</feature>
<dbReference type="AlphaFoldDB" id="A0A6A6ZPN7"/>
<reference evidence="2" key="1">
    <citation type="journal article" date="2020" name="Stud. Mycol.">
        <title>101 Dothideomycetes genomes: a test case for predicting lifestyles and emergence of pathogens.</title>
        <authorList>
            <person name="Haridas S."/>
            <person name="Albert R."/>
            <person name="Binder M."/>
            <person name="Bloem J."/>
            <person name="Labutti K."/>
            <person name="Salamov A."/>
            <person name="Andreopoulos B."/>
            <person name="Baker S."/>
            <person name="Barry K."/>
            <person name="Bills G."/>
            <person name="Bluhm B."/>
            <person name="Cannon C."/>
            <person name="Castanera R."/>
            <person name="Culley D."/>
            <person name="Daum C."/>
            <person name="Ezra D."/>
            <person name="Gonzalez J."/>
            <person name="Henrissat B."/>
            <person name="Kuo A."/>
            <person name="Liang C."/>
            <person name="Lipzen A."/>
            <person name="Lutzoni F."/>
            <person name="Magnuson J."/>
            <person name="Mondo S."/>
            <person name="Nolan M."/>
            <person name="Ohm R."/>
            <person name="Pangilinan J."/>
            <person name="Park H.-J."/>
            <person name="Ramirez L."/>
            <person name="Alfaro M."/>
            <person name="Sun H."/>
            <person name="Tritt A."/>
            <person name="Yoshinaga Y."/>
            <person name="Zwiers L.-H."/>
            <person name="Turgeon B."/>
            <person name="Goodwin S."/>
            <person name="Spatafora J."/>
            <person name="Crous P."/>
            <person name="Grigoriev I."/>
        </authorList>
    </citation>
    <scope>NUCLEOTIDE SEQUENCE</scope>
    <source>
        <strain evidence="2">CBS 113818</strain>
    </source>
</reference>
<protein>
    <submittedName>
        <fullName evidence="2">Uncharacterized protein</fullName>
    </submittedName>
</protein>
<proteinExistence type="predicted"/>
<sequence length="253" mass="27800">MALDQRHLRGPRNVEIRYNAVLRRHQVLRQIRSGTVLRTDKVLWQMKTDLQFITTFPSSLTAIIAHSRPFADCYQLHSAVIAQYASVSADTSIRPHPPSSTLLSWASSAARMLFGGELQQVNRLGTCNVVDGSDFDSDDDADDDNSHDQQRRSGPELGKKDKKRRRNGSGSDEENEGKKPKKENSGAGEGTSGRPKHTPRLRSSNAKTMKPATGSKESIRTEGDQGNVEMEGFKQSVGVSASSTKADEIRPGP</sequence>
<dbReference type="Proteomes" id="UP000799424">
    <property type="component" value="Unassembled WGS sequence"/>
</dbReference>
<evidence type="ECO:0000256" key="1">
    <source>
        <dbReference type="SAM" id="MobiDB-lite"/>
    </source>
</evidence>